<dbReference type="KEGG" id="gtt:GUITHDRAFT_98097"/>
<feature type="domain" description="ABC transmembrane type-1" evidence="12">
    <location>
        <begin position="171"/>
        <end position="454"/>
    </location>
</feature>
<evidence type="ECO:0000256" key="6">
    <source>
        <dbReference type="ARBA" id="ARBA00022840"/>
    </source>
</evidence>
<dbReference type="PROSITE" id="PS50929">
    <property type="entry name" value="ABC_TM1F"/>
    <property type="match status" value="1"/>
</dbReference>
<dbReference type="Gene3D" id="1.20.1560.10">
    <property type="entry name" value="ABC transporter type 1, transmembrane domain"/>
    <property type="match status" value="1"/>
</dbReference>
<feature type="transmembrane region" description="Helical" evidence="9">
    <location>
        <begin position="171"/>
        <end position="191"/>
    </location>
</feature>
<keyword evidence="3" id="KW-0813">Transport</keyword>
<feature type="transmembrane region" description="Helical" evidence="9">
    <location>
        <begin position="212"/>
        <end position="232"/>
    </location>
</feature>
<evidence type="ECO:0008006" key="16">
    <source>
        <dbReference type="Google" id="ProtNLM"/>
    </source>
</evidence>
<dbReference type="PROSITE" id="PS00211">
    <property type="entry name" value="ABC_TRANSPORTER_1"/>
    <property type="match status" value="1"/>
</dbReference>
<comment type="subcellular location">
    <subcellularLocation>
        <location evidence="2">Mitochondrion inner membrane</location>
        <topology evidence="2">Multi-pass membrane protein</topology>
    </subcellularLocation>
    <subcellularLocation>
        <location evidence="1">Plastid</location>
        <location evidence="1">Chloroplast</location>
    </subcellularLocation>
</comment>
<dbReference type="SUPFAM" id="SSF52540">
    <property type="entry name" value="P-loop containing nucleoside triphosphate hydrolases"/>
    <property type="match status" value="1"/>
</dbReference>
<dbReference type="FunFam" id="3.40.50.300:FF:000403">
    <property type="entry name" value="ATP-binding cassette sub-family B member 8, mitochondrial"/>
    <property type="match status" value="1"/>
</dbReference>
<name>L1IEN6_GUITC</name>
<keyword evidence="7 9" id="KW-1133">Transmembrane helix</keyword>
<reference evidence="14" key="3">
    <citation type="submission" date="2016-03" db="UniProtKB">
        <authorList>
            <consortium name="EnsemblProtists"/>
        </authorList>
    </citation>
    <scope>IDENTIFICATION</scope>
</reference>
<dbReference type="InterPro" id="IPR011527">
    <property type="entry name" value="ABC1_TM_dom"/>
</dbReference>
<dbReference type="SMART" id="SM00382">
    <property type="entry name" value="AAA"/>
    <property type="match status" value="1"/>
</dbReference>
<dbReference type="Pfam" id="PF00664">
    <property type="entry name" value="ABC_membrane"/>
    <property type="match status" value="1"/>
</dbReference>
<dbReference type="Gene3D" id="3.40.50.300">
    <property type="entry name" value="P-loop containing nucleotide triphosphate hydrolases"/>
    <property type="match status" value="1"/>
</dbReference>
<reference evidence="15" key="2">
    <citation type="submission" date="2012-11" db="EMBL/GenBank/DDBJ databases">
        <authorList>
            <person name="Kuo A."/>
            <person name="Curtis B.A."/>
            <person name="Tanifuji G."/>
            <person name="Burki F."/>
            <person name="Gruber A."/>
            <person name="Irimia M."/>
            <person name="Maruyama S."/>
            <person name="Arias M.C."/>
            <person name="Ball S.G."/>
            <person name="Gile G.H."/>
            <person name="Hirakawa Y."/>
            <person name="Hopkins J.F."/>
            <person name="Rensing S.A."/>
            <person name="Schmutz J."/>
            <person name="Symeonidi A."/>
            <person name="Elias M."/>
            <person name="Eveleigh R.J."/>
            <person name="Herman E.K."/>
            <person name="Klute M.J."/>
            <person name="Nakayama T."/>
            <person name="Obornik M."/>
            <person name="Reyes-Prieto A."/>
            <person name="Armbrust E.V."/>
            <person name="Aves S.J."/>
            <person name="Beiko R.G."/>
            <person name="Coutinho P."/>
            <person name="Dacks J.B."/>
            <person name="Durnford D.G."/>
            <person name="Fast N.M."/>
            <person name="Green B.R."/>
            <person name="Grisdale C."/>
            <person name="Hempe F."/>
            <person name="Henrissat B."/>
            <person name="Hoppner M.P."/>
            <person name="Ishida K.-I."/>
            <person name="Kim E."/>
            <person name="Koreny L."/>
            <person name="Kroth P.G."/>
            <person name="Liu Y."/>
            <person name="Malik S.-B."/>
            <person name="Maier U.G."/>
            <person name="McRose D."/>
            <person name="Mock T."/>
            <person name="Neilson J.A."/>
            <person name="Onodera N.T."/>
            <person name="Poole A.M."/>
            <person name="Pritham E.J."/>
            <person name="Richards T.A."/>
            <person name="Rocap G."/>
            <person name="Roy S.W."/>
            <person name="Sarai C."/>
            <person name="Schaack S."/>
            <person name="Shirato S."/>
            <person name="Slamovits C.H."/>
            <person name="Spencer D.F."/>
            <person name="Suzuki S."/>
            <person name="Worden A.Z."/>
            <person name="Zauner S."/>
            <person name="Barry K."/>
            <person name="Bell C."/>
            <person name="Bharti A.K."/>
            <person name="Crow J.A."/>
            <person name="Grimwood J."/>
            <person name="Kramer R."/>
            <person name="Lindquist E."/>
            <person name="Lucas S."/>
            <person name="Salamov A."/>
            <person name="McFadden G.I."/>
            <person name="Lane C.E."/>
            <person name="Keeling P.J."/>
            <person name="Gray M.W."/>
            <person name="Grigoriev I.V."/>
            <person name="Archibald J.M."/>
        </authorList>
    </citation>
    <scope>NUCLEOTIDE SEQUENCE</scope>
    <source>
        <strain evidence="15">CCMP2712</strain>
    </source>
</reference>
<keyword evidence="15" id="KW-1185">Reference proteome</keyword>
<dbReference type="InterPro" id="IPR036640">
    <property type="entry name" value="ABC1_TM_sf"/>
</dbReference>
<dbReference type="GO" id="GO:0005743">
    <property type="term" value="C:mitochondrial inner membrane"/>
    <property type="evidence" value="ECO:0007669"/>
    <property type="project" value="UniProtKB-SubCell"/>
</dbReference>
<dbReference type="GO" id="GO:0090374">
    <property type="term" value="P:oligopeptide export from mitochondrion"/>
    <property type="evidence" value="ECO:0007669"/>
    <property type="project" value="TreeGrafter"/>
</dbReference>
<dbReference type="HOGENOM" id="CLU_000604_84_3_1"/>
<dbReference type="GO" id="GO:0016887">
    <property type="term" value="F:ATP hydrolysis activity"/>
    <property type="evidence" value="ECO:0007669"/>
    <property type="project" value="InterPro"/>
</dbReference>
<feature type="domain" description="ABC transporter" evidence="11">
    <location>
        <begin position="487"/>
        <end position="721"/>
    </location>
</feature>
<dbReference type="AlphaFoldDB" id="L1IEN6"/>
<evidence type="ECO:0000259" key="11">
    <source>
        <dbReference type="PROSITE" id="PS50893"/>
    </source>
</evidence>
<gene>
    <name evidence="13" type="ORF">GUITHDRAFT_98097</name>
</gene>
<dbReference type="EMBL" id="JH993111">
    <property type="protein sequence ID" value="EKX34359.1"/>
    <property type="molecule type" value="Genomic_DNA"/>
</dbReference>
<dbReference type="STRING" id="905079.L1IEN6"/>
<dbReference type="InterPro" id="IPR027417">
    <property type="entry name" value="P-loop_NTPase"/>
</dbReference>
<evidence type="ECO:0000259" key="12">
    <source>
        <dbReference type="PROSITE" id="PS50929"/>
    </source>
</evidence>
<keyword evidence="6" id="KW-0067">ATP-binding</keyword>
<dbReference type="Pfam" id="PF00005">
    <property type="entry name" value="ABC_tran"/>
    <property type="match status" value="1"/>
</dbReference>
<evidence type="ECO:0000256" key="4">
    <source>
        <dbReference type="ARBA" id="ARBA00022692"/>
    </source>
</evidence>
<dbReference type="GO" id="GO:0015421">
    <property type="term" value="F:ABC-type oligopeptide transporter activity"/>
    <property type="evidence" value="ECO:0007669"/>
    <property type="project" value="TreeGrafter"/>
</dbReference>
<dbReference type="EnsemblProtists" id="EKX34359">
    <property type="protein sequence ID" value="EKX34359"/>
    <property type="gene ID" value="GUITHDRAFT_98097"/>
</dbReference>
<evidence type="ECO:0000256" key="9">
    <source>
        <dbReference type="SAM" id="Phobius"/>
    </source>
</evidence>
<accession>L1IEN6</accession>
<dbReference type="GeneID" id="17291116"/>
<dbReference type="OMA" id="MTWLGER"/>
<dbReference type="PANTHER" id="PTHR43394:SF1">
    <property type="entry name" value="ATP-BINDING CASSETTE SUB-FAMILY B MEMBER 10, MITOCHONDRIAL"/>
    <property type="match status" value="1"/>
</dbReference>
<organism evidence="13">
    <name type="scientific">Guillardia theta (strain CCMP2712)</name>
    <name type="common">Cryptophyte</name>
    <dbReference type="NCBI Taxonomy" id="905079"/>
    <lineage>
        <taxon>Eukaryota</taxon>
        <taxon>Cryptophyceae</taxon>
        <taxon>Pyrenomonadales</taxon>
        <taxon>Geminigeraceae</taxon>
        <taxon>Guillardia</taxon>
    </lineage>
</organism>
<feature type="chain" id="PRO_5008769971" description="ABC transporter" evidence="10">
    <location>
        <begin position="21"/>
        <end position="731"/>
    </location>
</feature>
<sequence length="731" mass="80422">MMFPHSRISLLARSMWCSTSLLPLSSMQRVTVSSSSRILLNHVKQLYSTSNVVSRHPHISNIFQSPSDLEKTKHLKTSGTFKNKSHENHHHDDQNWSCDTSGSRLASLLAAGASSVLCLQLSGQSNDAICEPGTGLPTMQGGHQQQPASSLSDEEEPVSFYDLFSILDGEWFFLAAAIAVTLTFTLLNLYLPSAFSGVMTACREKLPLKAPIYTFMLLQGAIILLDGTRHFLMATLAERIRQKLRIKLYAAMLQQEIGFFDANSKGQLMSMMGEDVVRMQQAVTDQITNTLTSLTTIVYGAYKVLSISPYATLLVVAAVPVLSIASVAAQGASRKKAIRAHEAARETAAIASEVLNNARTVQSFCAEGKESERYEERMMQQYVMENEYRIFTGGAHLFFNAVNLMLSAGGMYYGGSLVAQGRITLENMMQFMQYSWKIGNALGSLMQILNEQQRALASASKVFGTLRRQPLIERGRGSQPNSIHGTLELQNVFFSYPTRPDVTVIRGLNLTLNPGTITALVGGSGNGKSTIAVLLQRFYDPDSGHIKLDGRDLRQLDLEWLRSKLATVSQEPMLFHGSVADNIRYGKPHATDEEVIRAAREANAEEFINKLPQGYETMVSQVGLSAGQRQRLSIARAILKDPKILILDEATSQLDARSEGAVQEALDRLMKGRTVLVIAHRLSTIKDATCICVLEDGEIVEKGTHQELMKLQGMYSVMAKHQMAGAKSMGA</sequence>
<evidence type="ECO:0000313" key="15">
    <source>
        <dbReference type="Proteomes" id="UP000011087"/>
    </source>
</evidence>
<dbReference type="eggNOG" id="KOG0058">
    <property type="taxonomic scope" value="Eukaryota"/>
</dbReference>
<dbReference type="Proteomes" id="UP000011087">
    <property type="component" value="Unassembled WGS sequence"/>
</dbReference>
<dbReference type="RefSeq" id="XP_005821339.1">
    <property type="nucleotide sequence ID" value="XM_005821282.1"/>
</dbReference>
<proteinExistence type="predicted"/>
<evidence type="ECO:0000256" key="10">
    <source>
        <dbReference type="SAM" id="SignalP"/>
    </source>
</evidence>
<dbReference type="PROSITE" id="PS50893">
    <property type="entry name" value="ABC_TRANSPORTER_2"/>
    <property type="match status" value="1"/>
</dbReference>
<keyword evidence="10" id="KW-0732">Signal</keyword>
<evidence type="ECO:0000256" key="2">
    <source>
        <dbReference type="ARBA" id="ARBA00004448"/>
    </source>
</evidence>
<feature type="signal peptide" evidence="10">
    <location>
        <begin position="1"/>
        <end position="20"/>
    </location>
</feature>
<keyword evidence="4 9" id="KW-0812">Transmembrane</keyword>
<evidence type="ECO:0000256" key="1">
    <source>
        <dbReference type="ARBA" id="ARBA00004229"/>
    </source>
</evidence>
<reference evidence="13 15" key="1">
    <citation type="journal article" date="2012" name="Nature">
        <title>Algal genomes reveal evolutionary mosaicism and the fate of nucleomorphs.</title>
        <authorList>
            <consortium name="DOE Joint Genome Institute"/>
            <person name="Curtis B.A."/>
            <person name="Tanifuji G."/>
            <person name="Burki F."/>
            <person name="Gruber A."/>
            <person name="Irimia M."/>
            <person name="Maruyama S."/>
            <person name="Arias M.C."/>
            <person name="Ball S.G."/>
            <person name="Gile G.H."/>
            <person name="Hirakawa Y."/>
            <person name="Hopkins J.F."/>
            <person name="Kuo A."/>
            <person name="Rensing S.A."/>
            <person name="Schmutz J."/>
            <person name="Symeonidi A."/>
            <person name="Elias M."/>
            <person name="Eveleigh R.J."/>
            <person name="Herman E.K."/>
            <person name="Klute M.J."/>
            <person name="Nakayama T."/>
            <person name="Obornik M."/>
            <person name="Reyes-Prieto A."/>
            <person name="Armbrust E.V."/>
            <person name="Aves S.J."/>
            <person name="Beiko R.G."/>
            <person name="Coutinho P."/>
            <person name="Dacks J.B."/>
            <person name="Durnford D.G."/>
            <person name="Fast N.M."/>
            <person name="Green B.R."/>
            <person name="Grisdale C.J."/>
            <person name="Hempel F."/>
            <person name="Henrissat B."/>
            <person name="Hoppner M.P."/>
            <person name="Ishida K."/>
            <person name="Kim E."/>
            <person name="Koreny L."/>
            <person name="Kroth P.G."/>
            <person name="Liu Y."/>
            <person name="Malik S.B."/>
            <person name="Maier U.G."/>
            <person name="McRose D."/>
            <person name="Mock T."/>
            <person name="Neilson J.A."/>
            <person name="Onodera N.T."/>
            <person name="Poole A.M."/>
            <person name="Pritham E.J."/>
            <person name="Richards T.A."/>
            <person name="Rocap G."/>
            <person name="Roy S.W."/>
            <person name="Sarai C."/>
            <person name="Schaack S."/>
            <person name="Shirato S."/>
            <person name="Slamovits C.H."/>
            <person name="Spencer D.F."/>
            <person name="Suzuki S."/>
            <person name="Worden A.Z."/>
            <person name="Zauner S."/>
            <person name="Barry K."/>
            <person name="Bell C."/>
            <person name="Bharti A.K."/>
            <person name="Crow J.A."/>
            <person name="Grimwood J."/>
            <person name="Kramer R."/>
            <person name="Lindquist E."/>
            <person name="Lucas S."/>
            <person name="Salamov A."/>
            <person name="McFadden G.I."/>
            <person name="Lane C.E."/>
            <person name="Keeling P.J."/>
            <person name="Gray M.W."/>
            <person name="Grigoriev I.V."/>
            <person name="Archibald J.M."/>
        </authorList>
    </citation>
    <scope>NUCLEOTIDE SEQUENCE</scope>
    <source>
        <strain evidence="13 15">CCMP2712</strain>
    </source>
</reference>
<dbReference type="InterPro" id="IPR039421">
    <property type="entry name" value="Type_1_exporter"/>
</dbReference>
<keyword evidence="8 9" id="KW-0472">Membrane</keyword>
<dbReference type="SUPFAM" id="SSF90123">
    <property type="entry name" value="ABC transporter transmembrane region"/>
    <property type="match status" value="1"/>
</dbReference>
<protein>
    <recommendedName>
        <fullName evidence="16">ABC transporter</fullName>
    </recommendedName>
</protein>
<evidence type="ECO:0000256" key="5">
    <source>
        <dbReference type="ARBA" id="ARBA00022741"/>
    </source>
</evidence>
<dbReference type="PANTHER" id="PTHR43394">
    <property type="entry name" value="ATP-DEPENDENT PERMEASE MDL1, MITOCHONDRIAL"/>
    <property type="match status" value="1"/>
</dbReference>
<keyword evidence="5" id="KW-0547">Nucleotide-binding</keyword>
<evidence type="ECO:0000313" key="14">
    <source>
        <dbReference type="EnsemblProtists" id="EKX34359"/>
    </source>
</evidence>
<evidence type="ECO:0000256" key="8">
    <source>
        <dbReference type="ARBA" id="ARBA00023136"/>
    </source>
</evidence>
<dbReference type="InterPro" id="IPR017871">
    <property type="entry name" value="ABC_transporter-like_CS"/>
</dbReference>
<dbReference type="PaxDb" id="55529-EKX34359"/>
<dbReference type="OrthoDB" id="6500128at2759"/>
<dbReference type="GO" id="GO:0005524">
    <property type="term" value="F:ATP binding"/>
    <property type="evidence" value="ECO:0007669"/>
    <property type="project" value="UniProtKB-KW"/>
</dbReference>
<feature type="transmembrane region" description="Helical" evidence="9">
    <location>
        <begin position="310"/>
        <end position="329"/>
    </location>
</feature>
<dbReference type="GO" id="GO:0009507">
    <property type="term" value="C:chloroplast"/>
    <property type="evidence" value="ECO:0007669"/>
    <property type="project" value="UniProtKB-SubCell"/>
</dbReference>
<evidence type="ECO:0000256" key="7">
    <source>
        <dbReference type="ARBA" id="ARBA00022989"/>
    </source>
</evidence>
<dbReference type="InterPro" id="IPR003593">
    <property type="entry name" value="AAA+_ATPase"/>
</dbReference>
<evidence type="ECO:0000313" key="13">
    <source>
        <dbReference type="EMBL" id="EKX34359.1"/>
    </source>
</evidence>
<dbReference type="InterPro" id="IPR003439">
    <property type="entry name" value="ABC_transporter-like_ATP-bd"/>
</dbReference>
<evidence type="ECO:0000256" key="3">
    <source>
        <dbReference type="ARBA" id="ARBA00022448"/>
    </source>
</evidence>
<dbReference type="CDD" id="cd03249">
    <property type="entry name" value="ABC_MTABC3_MDL1_MDL2"/>
    <property type="match status" value="1"/>
</dbReference>